<dbReference type="GO" id="GO:2000766">
    <property type="term" value="P:negative regulation of cytoplasmic translation"/>
    <property type="evidence" value="ECO:0007669"/>
    <property type="project" value="TreeGrafter"/>
</dbReference>
<keyword evidence="4" id="KW-1185">Reference proteome</keyword>
<dbReference type="OrthoDB" id="10033548at2759"/>
<dbReference type="GO" id="GO:0008135">
    <property type="term" value="F:translation factor activity, RNA binding"/>
    <property type="evidence" value="ECO:0007669"/>
    <property type="project" value="TreeGrafter"/>
</dbReference>
<dbReference type="PANTHER" id="PTHR12566">
    <property type="entry name" value="CYTOPLASMIC POLYADENYLATION ELEMENT BINDING PROTEIN CPEB"/>
    <property type="match status" value="1"/>
</dbReference>
<dbReference type="GO" id="GO:0043022">
    <property type="term" value="F:ribosome binding"/>
    <property type="evidence" value="ECO:0007669"/>
    <property type="project" value="TreeGrafter"/>
</dbReference>
<gene>
    <name evidence="3" type="ORF">RF11_13035</name>
</gene>
<feature type="domain" description="Cytoplasmic polyadenylation element-binding protein ZZ" evidence="2">
    <location>
        <begin position="63"/>
        <end position="120"/>
    </location>
</feature>
<dbReference type="Gene3D" id="4.10.640.40">
    <property type="entry name" value="Cytoplasmic polyadenylation element-binding protein, ZZ domain"/>
    <property type="match status" value="1"/>
</dbReference>
<evidence type="ECO:0000313" key="3">
    <source>
        <dbReference type="EMBL" id="KII72137.1"/>
    </source>
</evidence>
<protein>
    <submittedName>
        <fullName evidence="3">Cytoplasmic polyadenylation element-binding protein 1</fullName>
    </submittedName>
</protein>
<keyword evidence="1" id="KW-0694">RNA-binding</keyword>
<dbReference type="Pfam" id="PF16366">
    <property type="entry name" value="CEBP_ZZ"/>
    <property type="match status" value="1"/>
</dbReference>
<dbReference type="EMBL" id="JWZT01001384">
    <property type="protein sequence ID" value="KII72137.1"/>
    <property type="molecule type" value="Genomic_DNA"/>
</dbReference>
<dbReference type="AlphaFoldDB" id="A0A0C2NDU3"/>
<dbReference type="SUPFAM" id="SSF54928">
    <property type="entry name" value="RNA-binding domain, RBD"/>
    <property type="match status" value="1"/>
</dbReference>
<evidence type="ECO:0000259" key="2">
    <source>
        <dbReference type="Pfam" id="PF16366"/>
    </source>
</evidence>
<sequence length="141" mass="16397">MMTAETIANIFNELFGGVIYAGIDTDKHKYPIGSGRITFNNYQSYAKAIRARFVEIKTLKFSKRVQIDPYLEDSICSQCSCKQGPFFCREFSCYRYFCNDCWHWAHSHSDMKAHRPVTRQARQNSHFDVSMFSGKSHQLSI</sequence>
<dbReference type="GO" id="GO:0005634">
    <property type="term" value="C:nucleus"/>
    <property type="evidence" value="ECO:0007669"/>
    <property type="project" value="TreeGrafter"/>
</dbReference>
<organism evidence="3 4">
    <name type="scientific">Thelohanellus kitauei</name>
    <name type="common">Myxosporean</name>
    <dbReference type="NCBI Taxonomy" id="669202"/>
    <lineage>
        <taxon>Eukaryota</taxon>
        <taxon>Metazoa</taxon>
        <taxon>Cnidaria</taxon>
        <taxon>Myxozoa</taxon>
        <taxon>Myxosporea</taxon>
        <taxon>Bivalvulida</taxon>
        <taxon>Platysporina</taxon>
        <taxon>Myxobolidae</taxon>
        <taxon>Thelohanellus</taxon>
    </lineage>
</organism>
<comment type="caution">
    <text evidence="3">The sequence shown here is derived from an EMBL/GenBank/DDBJ whole genome shotgun (WGS) entry which is preliminary data.</text>
</comment>
<dbReference type="Gene3D" id="3.30.70.330">
    <property type="match status" value="1"/>
</dbReference>
<dbReference type="InterPro" id="IPR034819">
    <property type="entry name" value="CPEB"/>
</dbReference>
<dbReference type="Proteomes" id="UP000031668">
    <property type="component" value="Unassembled WGS sequence"/>
</dbReference>
<dbReference type="InterPro" id="IPR032296">
    <property type="entry name" value="CEBP_ZZ"/>
</dbReference>
<dbReference type="InterPro" id="IPR038446">
    <property type="entry name" value="CEBP_ZZ_sf"/>
</dbReference>
<dbReference type="GO" id="GO:0000900">
    <property type="term" value="F:mRNA regulatory element binding translation repressor activity"/>
    <property type="evidence" value="ECO:0007669"/>
    <property type="project" value="TreeGrafter"/>
</dbReference>
<accession>A0A0C2NDU3</accession>
<evidence type="ECO:0000256" key="1">
    <source>
        <dbReference type="ARBA" id="ARBA00022884"/>
    </source>
</evidence>
<dbReference type="OMA" id="ICHEAAG"/>
<dbReference type="GO" id="GO:0003730">
    <property type="term" value="F:mRNA 3'-UTR binding"/>
    <property type="evidence" value="ECO:0007669"/>
    <property type="project" value="InterPro"/>
</dbReference>
<dbReference type="InterPro" id="IPR035979">
    <property type="entry name" value="RBD_domain_sf"/>
</dbReference>
<dbReference type="InterPro" id="IPR012677">
    <property type="entry name" value="Nucleotide-bd_a/b_plait_sf"/>
</dbReference>
<evidence type="ECO:0000313" key="4">
    <source>
        <dbReference type="Proteomes" id="UP000031668"/>
    </source>
</evidence>
<dbReference type="GO" id="GO:0045202">
    <property type="term" value="C:synapse"/>
    <property type="evidence" value="ECO:0007669"/>
    <property type="project" value="TreeGrafter"/>
</dbReference>
<reference evidence="3 4" key="1">
    <citation type="journal article" date="2014" name="Genome Biol. Evol.">
        <title>The genome of the myxosporean Thelohanellus kitauei shows adaptations to nutrient acquisition within its fish host.</title>
        <authorList>
            <person name="Yang Y."/>
            <person name="Xiong J."/>
            <person name="Zhou Z."/>
            <person name="Huo F."/>
            <person name="Miao W."/>
            <person name="Ran C."/>
            <person name="Liu Y."/>
            <person name="Zhang J."/>
            <person name="Feng J."/>
            <person name="Wang M."/>
            <person name="Wang M."/>
            <person name="Wang L."/>
            <person name="Yao B."/>
        </authorList>
    </citation>
    <scope>NUCLEOTIDE SEQUENCE [LARGE SCALE GENOMIC DNA]</scope>
    <source>
        <strain evidence="3">Wuqing</strain>
    </source>
</reference>
<dbReference type="GO" id="GO:0043005">
    <property type="term" value="C:neuron projection"/>
    <property type="evidence" value="ECO:0007669"/>
    <property type="project" value="TreeGrafter"/>
</dbReference>
<name>A0A0C2NDU3_THEKT</name>
<proteinExistence type="predicted"/>
<dbReference type="PANTHER" id="PTHR12566:SF9">
    <property type="entry name" value="CYTOPLASMIC POLYADENYLATION ELEMENT-BINDING PROTEIN 1"/>
    <property type="match status" value="1"/>
</dbReference>
<dbReference type="GO" id="GO:0005737">
    <property type="term" value="C:cytoplasm"/>
    <property type="evidence" value="ECO:0007669"/>
    <property type="project" value="TreeGrafter"/>
</dbReference>
<dbReference type="CDD" id="cd19757">
    <property type="entry name" value="Bbox1"/>
    <property type="match status" value="1"/>
</dbReference>